<evidence type="ECO:0000313" key="3">
    <source>
        <dbReference type="EMBL" id="MEK9502266.1"/>
    </source>
</evidence>
<sequence>MDTHRVGRRFETLAARWLEERGWTVLDRNVRFQRREIDLVVRRGGTVAFVEVKGRRSDDRGHPLEAVTARKRREIEAVARWWVAHHGVGEREFRFDAVAVRAVGRSGRVAIEHVEGAWIMGE</sequence>
<dbReference type="SUPFAM" id="SSF52980">
    <property type="entry name" value="Restriction endonuclease-like"/>
    <property type="match status" value="1"/>
</dbReference>
<dbReference type="PANTHER" id="PTHR34039:SF1">
    <property type="entry name" value="UPF0102 PROTEIN YRAN"/>
    <property type="match status" value="1"/>
</dbReference>
<evidence type="ECO:0000256" key="2">
    <source>
        <dbReference type="HAMAP-Rule" id="MF_00048"/>
    </source>
</evidence>
<dbReference type="Pfam" id="PF02021">
    <property type="entry name" value="UPF0102"/>
    <property type="match status" value="1"/>
</dbReference>
<organism evidence="3 4">
    <name type="scientific">Gaopeijia maritima</name>
    <dbReference type="NCBI Taxonomy" id="3119007"/>
    <lineage>
        <taxon>Bacteria</taxon>
        <taxon>Pseudomonadati</taxon>
        <taxon>Gemmatimonadota</taxon>
        <taxon>Longimicrobiia</taxon>
        <taxon>Gaopeijiales</taxon>
        <taxon>Gaopeijiaceae</taxon>
        <taxon>Gaopeijia</taxon>
    </lineage>
</organism>
<dbReference type="InterPro" id="IPR003509">
    <property type="entry name" value="UPF0102_YraN-like"/>
</dbReference>
<dbReference type="EMBL" id="JBBHLI010000010">
    <property type="protein sequence ID" value="MEK9502266.1"/>
    <property type="molecule type" value="Genomic_DNA"/>
</dbReference>
<name>A0ABU9ECL2_9BACT</name>
<keyword evidence="4" id="KW-1185">Reference proteome</keyword>
<comment type="caution">
    <text evidence="3">The sequence shown here is derived from an EMBL/GenBank/DDBJ whole genome shotgun (WGS) entry which is preliminary data.</text>
</comment>
<dbReference type="CDD" id="cd20736">
    <property type="entry name" value="PoNe_Nuclease"/>
    <property type="match status" value="1"/>
</dbReference>
<gene>
    <name evidence="3" type="ORF">WI372_14830</name>
</gene>
<dbReference type="Proteomes" id="UP001484239">
    <property type="component" value="Unassembled WGS sequence"/>
</dbReference>
<dbReference type="NCBIfam" id="NF009154">
    <property type="entry name" value="PRK12497.3-3"/>
    <property type="match status" value="1"/>
</dbReference>
<protein>
    <recommendedName>
        <fullName evidence="2">UPF0102 protein WI372_14830</fullName>
    </recommendedName>
</protein>
<dbReference type="Gene3D" id="3.40.1350.10">
    <property type="match status" value="1"/>
</dbReference>
<dbReference type="InterPro" id="IPR011335">
    <property type="entry name" value="Restrct_endonuc-II-like"/>
</dbReference>
<comment type="similarity">
    <text evidence="1 2">Belongs to the UPF0102 family.</text>
</comment>
<dbReference type="HAMAP" id="MF_00048">
    <property type="entry name" value="UPF0102"/>
    <property type="match status" value="1"/>
</dbReference>
<evidence type="ECO:0000256" key="1">
    <source>
        <dbReference type="ARBA" id="ARBA00006738"/>
    </source>
</evidence>
<dbReference type="NCBIfam" id="NF009150">
    <property type="entry name" value="PRK12497.1-3"/>
    <property type="match status" value="1"/>
</dbReference>
<dbReference type="PANTHER" id="PTHR34039">
    <property type="entry name" value="UPF0102 PROTEIN YRAN"/>
    <property type="match status" value="1"/>
</dbReference>
<reference evidence="3 4" key="1">
    <citation type="submission" date="2024-02" db="EMBL/GenBank/DDBJ databases">
        <title>A novel Gemmatimonadota bacterium.</title>
        <authorList>
            <person name="Du Z.-J."/>
            <person name="Ye Y.-Q."/>
        </authorList>
    </citation>
    <scope>NUCLEOTIDE SEQUENCE [LARGE SCALE GENOMIC DNA]</scope>
    <source>
        <strain evidence="3 4">DH-20</strain>
    </source>
</reference>
<dbReference type="NCBIfam" id="TIGR00252">
    <property type="entry name" value="YraN family protein"/>
    <property type="match status" value="1"/>
</dbReference>
<accession>A0ABU9ECL2</accession>
<evidence type="ECO:0000313" key="4">
    <source>
        <dbReference type="Proteomes" id="UP001484239"/>
    </source>
</evidence>
<dbReference type="RefSeq" id="WP_405274454.1">
    <property type="nucleotide sequence ID" value="NZ_JBBHLI010000010.1"/>
</dbReference>
<proteinExistence type="inferred from homology"/>
<dbReference type="InterPro" id="IPR011856">
    <property type="entry name" value="tRNA_endonuc-like_dom_sf"/>
</dbReference>